<evidence type="ECO:0000313" key="3">
    <source>
        <dbReference type="Proteomes" id="UP000000763"/>
    </source>
</evidence>
<dbReference type="AlphaFoldDB" id="Q2R6T9"/>
<dbReference type="Proteomes" id="UP000000763">
    <property type="component" value="Chromosome 11"/>
</dbReference>
<accession>Q2R6T9</accession>
<protein>
    <submittedName>
        <fullName evidence="2">Uncharacterized protein</fullName>
    </submittedName>
</protein>
<reference evidence="3" key="1">
    <citation type="journal article" date="2005" name="Nature">
        <title>The map-based sequence of the rice genome.</title>
        <authorList>
            <consortium name="International rice genome sequencing project (IRGSP)"/>
            <person name="Matsumoto T."/>
            <person name="Wu J."/>
            <person name="Kanamori H."/>
            <person name="Katayose Y."/>
            <person name="Fujisawa M."/>
            <person name="Namiki N."/>
            <person name="Mizuno H."/>
            <person name="Yamamoto K."/>
            <person name="Antonio B.A."/>
            <person name="Baba T."/>
            <person name="Sakata K."/>
            <person name="Nagamura Y."/>
            <person name="Aoki H."/>
            <person name="Arikawa K."/>
            <person name="Arita K."/>
            <person name="Bito T."/>
            <person name="Chiden Y."/>
            <person name="Fujitsuka N."/>
            <person name="Fukunaka R."/>
            <person name="Hamada M."/>
            <person name="Harada C."/>
            <person name="Hayashi A."/>
            <person name="Hijishita S."/>
            <person name="Honda M."/>
            <person name="Hosokawa S."/>
            <person name="Ichikawa Y."/>
            <person name="Idonuma A."/>
            <person name="Iijima M."/>
            <person name="Ikeda M."/>
            <person name="Ikeno M."/>
            <person name="Ito K."/>
            <person name="Ito S."/>
            <person name="Ito T."/>
            <person name="Ito Y."/>
            <person name="Ito Y."/>
            <person name="Iwabuchi A."/>
            <person name="Kamiya K."/>
            <person name="Karasawa W."/>
            <person name="Kurita K."/>
            <person name="Katagiri S."/>
            <person name="Kikuta A."/>
            <person name="Kobayashi H."/>
            <person name="Kobayashi N."/>
            <person name="Machita K."/>
            <person name="Maehara T."/>
            <person name="Masukawa M."/>
            <person name="Mizubayashi T."/>
            <person name="Mukai Y."/>
            <person name="Nagasaki H."/>
            <person name="Nagata Y."/>
            <person name="Naito S."/>
            <person name="Nakashima M."/>
            <person name="Nakama Y."/>
            <person name="Nakamichi Y."/>
            <person name="Nakamura M."/>
            <person name="Meguro A."/>
            <person name="Negishi M."/>
            <person name="Ohta I."/>
            <person name="Ohta T."/>
            <person name="Okamoto M."/>
            <person name="Ono N."/>
            <person name="Saji S."/>
            <person name="Sakaguchi M."/>
            <person name="Sakai K."/>
            <person name="Shibata M."/>
            <person name="Shimokawa T."/>
            <person name="Song J."/>
            <person name="Takazaki Y."/>
            <person name="Terasawa K."/>
            <person name="Tsugane M."/>
            <person name="Tsuji K."/>
            <person name="Ueda S."/>
            <person name="Waki K."/>
            <person name="Yamagata H."/>
            <person name="Yamamoto M."/>
            <person name="Yamamoto S."/>
            <person name="Yamane H."/>
            <person name="Yoshiki S."/>
            <person name="Yoshihara R."/>
            <person name="Yukawa K."/>
            <person name="Zhong H."/>
            <person name="Yano M."/>
            <person name="Yuan Q."/>
            <person name="Ouyang S."/>
            <person name="Liu J."/>
            <person name="Jones K.M."/>
            <person name="Gansberger K."/>
            <person name="Moffat K."/>
            <person name="Hill J."/>
            <person name="Bera J."/>
            <person name="Fadrosh D."/>
            <person name="Jin S."/>
            <person name="Johri S."/>
            <person name="Kim M."/>
            <person name="Overton L."/>
            <person name="Reardon M."/>
            <person name="Tsitrin T."/>
            <person name="Vuong H."/>
            <person name="Weaver B."/>
            <person name="Ciecko A."/>
            <person name="Tallon L."/>
            <person name="Jackson J."/>
            <person name="Pai G."/>
            <person name="Aken S.V."/>
            <person name="Utterback T."/>
            <person name="Reidmuller S."/>
            <person name="Feldblyum T."/>
            <person name="Hsiao J."/>
            <person name="Zismann V."/>
            <person name="Iobst S."/>
            <person name="de Vazeille A.R."/>
            <person name="Buell C.R."/>
            <person name="Ying K."/>
            <person name="Li Y."/>
            <person name="Lu T."/>
            <person name="Huang Y."/>
            <person name="Zhao Q."/>
            <person name="Feng Q."/>
            <person name="Zhang L."/>
            <person name="Zhu J."/>
            <person name="Weng Q."/>
            <person name="Mu J."/>
            <person name="Lu Y."/>
            <person name="Fan D."/>
            <person name="Liu Y."/>
            <person name="Guan J."/>
            <person name="Zhang Y."/>
            <person name="Yu S."/>
            <person name="Liu X."/>
            <person name="Zhang Y."/>
            <person name="Hong G."/>
            <person name="Han B."/>
            <person name="Choisne N."/>
            <person name="Demange N."/>
            <person name="Orjeda G."/>
            <person name="Samain S."/>
            <person name="Cattolico L."/>
            <person name="Pelletier E."/>
            <person name="Couloux A."/>
            <person name="Segurens B."/>
            <person name="Wincker P."/>
            <person name="D'Hont A."/>
            <person name="Scarpelli C."/>
            <person name="Weissenbach J."/>
            <person name="Salanoubat M."/>
            <person name="Quetier F."/>
            <person name="Yu Y."/>
            <person name="Kim H.R."/>
            <person name="Rambo T."/>
            <person name="Currie J."/>
            <person name="Collura K."/>
            <person name="Luo M."/>
            <person name="Yang T."/>
            <person name="Ammiraju J.S.S."/>
            <person name="Engler F."/>
            <person name="Soderlund C."/>
            <person name="Wing R.A."/>
            <person name="Palmer L.E."/>
            <person name="de la Bastide M."/>
            <person name="Spiegel L."/>
            <person name="Nascimento L."/>
            <person name="Zutavern T."/>
            <person name="O'Shaughnessy A."/>
            <person name="Dike S."/>
            <person name="Dedhia N."/>
            <person name="Preston R."/>
            <person name="Balija V."/>
            <person name="McCombie W.R."/>
            <person name="Chow T."/>
            <person name="Chen H."/>
            <person name="Chung M."/>
            <person name="Chen C."/>
            <person name="Shaw J."/>
            <person name="Wu H."/>
            <person name="Hsiao K."/>
            <person name="Chao Y."/>
            <person name="Chu M."/>
            <person name="Cheng C."/>
            <person name="Hour A."/>
            <person name="Lee P."/>
            <person name="Lin S."/>
            <person name="Lin Y."/>
            <person name="Liou J."/>
            <person name="Liu S."/>
            <person name="Hsing Y."/>
            <person name="Raghuvanshi S."/>
            <person name="Mohanty A."/>
            <person name="Bharti A.K."/>
            <person name="Gaur A."/>
            <person name="Gupta V."/>
            <person name="Kumar D."/>
            <person name="Ravi V."/>
            <person name="Vij S."/>
            <person name="Kapur A."/>
            <person name="Khurana P."/>
            <person name="Khurana P."/>
            <person name="Khurana J.P."/>
            <person name="Tyagi A.K."/>
            <person name="Gaikwad K."/>
            <person name="Singh A."/>
            <person name="Dalal V."/>
            <person name="Srivastava S."/>
            <person name="Dixit A."/>
            <person name="Pal A.K."/>
            <person name="Ghazi I.A."/>
            <person name="Yadav M."/>
            <person name="Pandit A."/>
            <person name="Bhargava A."/>
            <person name="Sureshbabu K."/>
            <person name="Batra K."/>
            <person name="Sharma T.R."/>
            <person name="Mohapatra T."/>
            <person name="Singh N.K."/>
            <person name="Messing J."/>
            <person name="Nelson A.B."/>
            <person name="Fuks G."/>
            <person name="Kavchok S."/>
            <person name="Keizer G."/>
            <person name="Linton E."/>
            <person name="Llaca V."/>
            <person name="Song R."/>
            <person name="Tanyolac B."/>
            <person name="Young S."/>
            <person name="Ho-Il K."/>
            <person name="Hahn J.H."/>
            <person name="Sangsakoo G."/>
            <person name="Vanavichit A."/>
            <person name="de Mattos Luiz.A.T."/>
            <person name="Zimmer P.D."/>
            <person name="Malone G."/>
            <person name="Dellagostin O."/>
            <person name="de Oliveira A.C."/>
            <person name="Bevan M."/>
            <person name="Bancroft I."/>
            <person name="Minx P."/>
            <person name="Cordum H."/>
            <person name="Wilson R."/>
            <person name="Cheng Z."/>
            <person name="Jin W."/>
            <person name="Jiang J."/>
            <person name="Leong S.A."/>
            <person name="Iwama H."/>
            <person name="Gojobori T."/>
            <person name="Itoh T."/>
            <person name="Niimura Y."/>
            <person name="Fujii Y."/>
            <person name="Habara T."/>
            <person name="Sakai H."/>
            <person name="Sato Y."/>
            <person name="Wilson G."/>
            <person name="Kumar K."/>
            <person name="McCouch S."/>
            <person name="Juretic N."/>
            <person name="Hoen D."/>
            <person name="Wright S."/>
            <person name="Bruskiewich R."/>
            <person name="Bureau T."/>
            <person name="Miyao A."/>
            <person name="Hirochika H."/>
            <person name="Nishikawa T."/>
            <person name="Kadowaki K."/>
            <person name="Sugiura M."/>
            <person name="Burr B."/>
            <person name="Sasaki T."/>
        </authorList>
    </citation>
    <scope>NUCLEOTIDE SEQUENCE [LARGE SCALE GENOMIC DNA]</scope>
    <source>
        <strain evidence="3">cv. Nipponbare</strain>
    </source>
</reference>
<organism evidence="2 3">
    <name type="scientific">Oryza sativa subsp. japonica</name>
    <name type="common">Rice</name>
    <dbReference type="NCBI Taxonomy" id="39947"/>
    <lineage>
        <taxon>Eukaryota</taxon>
        <taxon>Viridiplantae</taxon>
        <taxon>Streptophyta</taxon>
        <taxon>Embryophyta</taxon>
        <taxon>Tracheophyta</taxon>
        <taxon>Spermatophyta</taxon>
        <taxon>Magnoliopsida</taxon>
        <taxon>Liliopsida</taxon>
        <taxon>Poales</taxon>
        <taxon>Poaceae</taxon>
        <taxon>BOP clade</taxon>
        <taxon>Oryzoideae</taxon>
        <taxon>Oryzeae</taxon>
        <taxon>Oryzinae</taxon>
        <taxon>Oryza</taxon>
        <taxon>Oryza sativa</taxon>
    </lineage>
</organism>
<dbReference type="EMBL" id="AC136448">
    <property type="protein sequence ID" value="AAX96151.1"/>
    <property type="molecule type" value="Genomic_DNA"/>
</dbReference>
<name>Q2R6T9_ORYSJ</name>
<gene>
    <name evidence="2" type="ordered locus">LOC_Os11g18890</name>
</gene>
<evidence type="ECO:0000256" key="1">
    <source>
        <dbReference type="SAM" id="MobiDB-lite"/>
    </source>
</evidence>
<reference evidence="3" key="2">
    <citation type="journal article" date="2008" name="Nucleic Acids Res.">
        <title>The rice annotation project database (RAP-DB): 2008 update.</title>
        <authorList>
            <consortium name="The rice annotation project (RAP)"/>
        </authorList>
    </citation>
    <scope>GENOME REANNOTATION</scope>
    <source>
        <strain evidence="3">cv. Nipponbare</strain>
    </source>
</reference>
<proteinExistence type="predicted"/>
<evidence type="ECO:0000313" key="2">
    <source>
        <dbReference type="EMBL" id="AAX96151.1"/>
    </source>
</evidence>
<feature type="compositionally biased region" description="Basic and acidic residues" evidence="1">
    <location>
        <begin position="48"/>
        <end position="59"/>
    </location>
</feature>
<sequence length="152" mass="16063">MGMPELAGRGGAMRCRVRQSVDDGRRRGATTAATVEKRSSAAAAGVKRSSDGSWAEKRGGGAKGWQRVISSLEEISMAVKRFRASGCSRASHIANGLKLPCVIDNLELKNLEPSILVLSNGPSGGSTQSGDNYSEFSRNKDLRACLIGQPGR</sequence>
<feature type="region of interest" description="Disordered" evidence="1">
    <location>
        <begin position="1"/>
        <end position="62"/>
    </location>
</feature>